<gene>
    <name evidence="2" type="ORF">BT96DRAFT_982960</name>
</gene>
<dbReference type="Pfam" id="PF16242">
    <property type="entry name" value="Pyrid_ox_like"/>
    <property type="match status" value="1"/>
</dbReference>
<dbReference type="Proteomes" id="UP000799118">
    <property type="component" value="Unassembled WGS sequence"/>
</dbReference>
<dbReference type="SUPFAM" id="SSF50475">
    <property type="entry name" value="FMN-binding split barrel"/>
    <property type="match status" value="1"/>
</dbReference>
<dbReference type="Gene3D" id="2.30.110.10">
    <property type="entry name" value="Electron Transport, Fmn-binding Protein, Chain A"/>
    <property type="match status" value="1"/>
</dbReference>
<accession>A0A6A4ISX9</accession>
<evidence type="ECO:0000259" key="1">
    <source>
        <dbReference type="Pfam" id="PF16242"/>
    </source>
</evidence>
<dbReference type="PANTHER" id="PTHR34818">
    <property type="entry name" value="PROTEIN BLI-3"/>
    <property type="match status" value="1"/>
</dbReference>
<evidence type="ECO:0000313" key="2">
    <source>
        <dbReference type="EMBL" id="KAE9411187.1"/>
    </source>
</evidence>
<dbReference type="InterPro" id="IPR052917">
    <property type="entry name" value="Stress-Dev_Protein"/>
</dbReference>
<dbReference type="AlphaFoldDB" id="A0A6A4ISX9"/>
<dbReference type="InterPro" id="IPR038725">
    <property type="entry name" value="YdaG_split_barrel_FMN-bd"/>
</dbReference>
<keyword evidence="3" id="KW-1185">Reference proteome</keyword>
<organism evidence="2 3">
    <name type="scientific">Gymnopus androsaceus JB14</name>
    <dbReference type="NCBI Taxonomy" id="1447944"/>
    <lineage>
        <taxon>Eukaryota</taxon>
        <taxon>Fungi</taxon>
        <taxon>Dikarya</taxon>
        <taxon>Basidiomycota</taxon>
        <taxon>Agaricomycotina</taxon>
        <taxon>Agaricomycetes</taxon>
        <taxon>Agaricomycetidae</taxon>
        <taxon>Agaricales</taxon>
        <taxon>Marasmiineae</taxon>
        <taxon>Omphalotaceae</taxon>
        <taxon>Gymnopus</taxon>
    </lineage>
</organism>
<dbReference type="PANTHER" id="PTHR34818:SF1">
    <property type="entry name" value="PROTEIN BLI-3"/>
    <property type="match status" value="1"/>
</dbReference>
<reference evidence="2" key="1">
    <citation type="journal article" date="2019" name="Environ. Microbiol.">
        <title>Fungal ecological strategies reflected in gene transcription - a case study of two litter decomposers.</title>
        <authorList>
            <person name="Barbi F."/>
            <person name="Kohler A."/>
            <person name="Barry K."/>
            <person name="Baskaran P."/>
            <person name="Daum C."/>
            <person name="Fauchery L."/>
            <person name="Ihrmark K."/>
            <person name="Kuo A."/>
            <person name="LaButti K."/>
            <person name="Lipzen A."/>
            <person name="Morin E."/>
            <person name="Grigoriev I.V."/>
            <person name="Henrissat B."/>
            <person name="Lindahl B."/>
            <person name="Martin F."/>
        </authorList>
    </citation>
    <scope>NUCLEOTIDE SEQUENCE</scope>
    <source>
        <strain evidence="2">JB14</strain>
    </source>
</reference>
<dbReference type="InterPro" id="IPR012349">
    <property type="entry name" value="Split_barrel_FMN-bd"/>
</dbReference>
<name>A0A6A4ISX9_9AGAR</name>
<evidence type="ECO:0000313" key="3">
    <source>
        <dbReference type="Proteomes" id="UP000799118"/>
    </source>
</evidence>
<dbReference type="EMBL" id="ML769383">
    <property type="protein sequence ID" value="KAE9411187.1"/>
    <property type="molecule type" value="Genomic_DNA"/>
</dbReference>
<sequence length="200" mass="22082">MSTNLDPYTAKAENNTVSPQEKIKDLHEIVKSVETGMFTTRASDGDMHSRAMAPTALKHDTQTTLFFFANKASHKFDELDNDAHVNVSFCNAKTTSWASYSGVAKVSQDRELIKKHWHSGLSAWFGDLKDGIHKGNEDDPRVAIIEVIPNEIRYWVSTKGAVGRALEIGLDTVTGGVSVPGELRTITSEEIQLTQGLHKK</sequence>
<dbReference type="OrthoDB" id="434253at2759"/>
<protein>
    <recommendedName>
        <fullName evidence="1">General stress protein FMN-binding split barrel domain-containing protein</fullName>
    </recommendedName>
</protein>
<feature type="domain" description="General stress protein FMN-binding split barrel" evidence="1">
    <location>
        <begin position="21"/>
        <end position="175"/>
    </location>
</feature>
<proteinExistence type="predicted"/>